<dbReference type="Gene3D" id="3.10.180.10">
    <property type="entry name" value="2,3-Dihydroxybiphenyl 1,2-Dioxygenase, domain 1"/>
    <property type="match status" value="1"/>
</dbReference>
<reference evidence="2 3" key="1">
    <citation type="journal article" date="2019" name="Phytopathology">
        <title>A Novel Group of Rhizobium tumorigenes-Like Agrobacteria Associated with Crown Gall Disease of Rhododendron and Blueberry.</title>
        <authorList>
            <person name="Kuzmanovic N."/>
            <person name="Behrens P."/>
            <person name="Idczak E."/>
            <person name="Wagner S."/>
            <person name="Gotz M."/>
            <person name="Sproer C."/>
            <person name="Bunk B."/>
            <person name="Overmann J."/>
            <person name="Smalla K."/>
        </authorList>
    </citation>
    <scope>NUCLEOTIDE SEQUENCE [LARGE SCALE GENOMIC DNA]</scope>
    <source>
        <strain evidence="3">rho-6.2</strain>
    </source>
</reference>
<keyword evidence="2" id="KW-0614">Plasmid</keyword>
<dbReference type="Proteomes" id="UP000318939">
    <property type="component" value="Plasmid unnamed1"/>
</dbReference>
<dbReference type="InterPro" id="IPR029068">
    <property type="entry name" value="Glyas_Bleomycin-R_OHBP_Dase"/>
</dbReference>
<dbReference type="EMBL" id="CP117268">
    <property type="protein sequence ID" value="WFS25730.1"/>
    <property type="molecule type" value="Genomic_DNA"/>
</dbReference>
<gene>
    <name evidence="2" type="ORF">PR018_19365</name>
</gene>
<feature type="domain" description="Glyoxalase-like" evidence="1">
    <location>
        <begin position="5"/>
        <end position="180"/>
    </location>
</feature>
<dbReference type="Pfam" id="PF13468">
    <property type="entry name" value="Glyoxalase_3"/>
    <property type="match status" value="1"/>
</dbReference>
<evidence type="ECO:0000313" key="2">
    <source>
        <dbReference type="EMBL" id="WFS25730.1"/>
    </source>
</evidence>
<protein>
    <submittedName>
        <fullName evidence="2">VOC family protein</fullName>
    </submittedName>
</protein>
<dbReference type="PANTHER" id="PTHR40265:SF1">
    <property type="entry name" value="GLYOXALASE-LIKE DOMAIN-CONTAINING PROTEIN"/>
    <property type="match status" value="1"/>
</dbReference>
<sequence>MAFALDHIVIAVNDLARAVADYRLLGFTVYPGGVHHGGVSHNALVVFADGAYFEVIAYHRPDPGNPWWTLLAEAGEGFVDFALAPDDTQAGIAAARARGLSLTEPASGGRVRPDGVRLDWQIVRPETRDLPFWCGDVTARDLRVPLGEHRKHANRAEGIAVVRVDVADIAASAGRYRALLGDDAVTRSGEDIRIAIGTSIIELVGPDHGAEQGRLQTRGEGVSSIDLHGGVAADLDIGRSHRAVLRIRP</sequence>
<dbReference type="InterPro" id="IPR025870">
    <property type="entry name" value="Glyoxalase-like_dom"/>
</dbReference>
<evidence type="ECO:0000259" key="1">
    <source>
        <dbReference type="Pfam" id="PF13468"/>
    </source>
</evidence>
<geneLocation type="plasmid" evidence="2 3">
    <name>unnamed1</name>
</geneLocation>
<name>A0ABY8IRR0_9HYPH</name>
<proteinExistence type="predicted"/>
<organism evidence="2 3">
    <name type="scientific">Rhizobium rhododendri</name>
    <dbReference type="NCBI Taxonomy" id="2506430"/>
    <lineage>
        <taxon>Bacteria</taxon>
        <taxon>Pseudomonadati</taxon>
        <taxon>Pseudomonadota</taxon>
        <taxon>Alphaproteobacteria</taxon>
        <taxon>Hyphomicrobiales</taxon>
        <taxon>Rhizobiaceae</taxon>
        <taxon>Rhizobium/Agrobacterium group</taxon>
        <taxon>Rhizobium</taxon>
    </lineage>
</organism>
<accession>A0ABY8IRR0</accession>
<dbReference type="SUPFAM" id="SSF54593">
    <property type="entry name" value="Glyoxalase/Bleomycin resistance protein/Dihydroxybiphenyl dioxygenase"/>
    <property type="match status" value="1"/>
</dbReference>
<reference evidence="2 3" key="2">
    <citation type="journal article" date="2023" name="MicrobiologyOpen">
        <title>Genomics of the tumorigenes clade of the family Rhizobiaceae and description of Rhizobium rhododendri sp. nov.</title>
        <authorList>
            <person name="Kuzmanovic N."/>
            <person name="diCenzo G.C."/>
            <person name="Bunk B."/>
            <person name="Sproeer C."/>
            <person name="Fruehling A."/>
            <person name="Neumann-Schaal M."/>
            <person name="Overmann J."/>
            <person name="Smalla K."/>
        </authorList>
    </citation>
    <scope>NUCLEOTIDE SEQUENCE [LARGE SCALE GENOMIC DNA]</scope>
    <source>
        <strain evidence="3">rho-6.2</strain>
        <plasmid evidence="2 3">unnamed1</plasmid>
    </source>
</reference>
<dbReference type="RefSeq" id="WP_142831687.1">
    <property type="nucleotide sequence ID" value="NZ_CP117268.1"/>
</dbReference>
<evidence type="ECO:0000313" key="3">
    <source>
        <dbReference type="Proteomes" id="UP000318939"/>
    </source>
</evidence>
<keyword evidence="3" id="KW-1185">Reference proteome</keyword>
<dbReference type="PANTHER" id="PTHR40265">
    <property type="entry name" value="BLL2707 PROTEIN"/>
    <property type="match status" value="1"/>
</dbReference>